<proteinExistence type="predicted"/>
<sequence length="48" mass="5593">MLSDRQHPRMEGDLSIIARSLDNTNVLQYQLLFQCRLLSKDCTDCITH</sequence>
<dbReference type="AlphaFoldDB" id="A0A0E9RRG8"/>
<evidence type="ECO:0000313" key="1">
    <source>
        <dbReference type="EMBL" id="JAH31766.1"/>
    </source>
</evidence>
<accession>A0A0E9RRG8</accession>
<reference evidence="1" key="1">
    <citation type="submission" date="2014-11" db="EMBL/GenBank/DDBJ databases">
        <authorList>
            <person name="Amaro Gonzalez C."/>
        </authorList>
    </citation>
    <scope>NUCLEOTIDE SEQUENCE</scope>
</reference>
<dbReference type="EMBL" id="GBXM01076811">
    <property type="protein sequence ID" value="JAH31766.1"/>
    <property type="molecule type" value="Transcribed_RNA"/>
</dbReference>
<reference evidence="1" key="2">
    <citation type="journal article" date="2015" name="Fish Shellfish Immunol.">
        <title>Early steps in the European eel (Anguilla anguilla)-Vibrio vulnificus interaction in the gills: Role of the RtxA13 toxin.</title>
        <authorList>
            <person name="Callol A."/>
            <person name="Pajuelo D."/>
            <person name="Ebbesson L."/>
            <person name="Teles M."/>
            <person name="MacKenzie S."/>
            <person name="Amaro C."/>
        </authorList>
    </citation>
    <scope>NUCLEOTIDE SEQUENCE</scope>
</reference>
<name>A0A0E9RRG8_ANGAN</name>
<organism evidence="1">
    <name type="scientific">Anguilla anguilla</name>
    <name type="common">European freshwater eel</name>
    <name type="synonym">Muraena anguilla</name>
    <dbReference type="NCBI Taxonomy" id="7936"/>
    <lineage>
        <taxon>Eukaryota</taxon>
        <taxon>Metazoa</taxon>
        <taxon>Chordata</taxon>
        <taxon>Craniata</taxon>
        <taxon>Vertebrata</taxon>
        <taxon>Euteleostomi</taxon>
        <taxon>Actinopterygii</taxon>
        <taxon>Neopterygii</taxon>
        <taxon>Teleostei</taxon>
        <taxon>Anguilliformes</taxon>
        <taxon>Anguillidae</taxon>
        <taxon>Anguilla</taxon>
    </lineage>
</organism>
<protein>
    <submittedName>
        <fullName evidence="1">Uncharacterized protein</fullName>
    </submittedName>
</protein>